<proteinExistence type="predicted"/>
<reference evidence="2" key="1">
    <citation type="journal article" date="2019" name="BMC Genomics">
        <title>A new reference genome for Sorghum bicolor reveals high levels of sequence similarity between sweet and grain genotypes: implications for the genetics of sugar metabolism.</title>
        <authorList>
            <person name="Cooper E.A."/>
            <person name="Brenton Z.W."/>
            <person name="Flinn B.S."/>
            <person name="Jenkins J."/>
            <person name="Shu S."/>
            <person name="Flowers D."/>
            <person name="Luo F."/>
            <person name="Wang Y."/>
            <person name="Xia P."/>
            <person name="Barry K."/>
            <person name="Daum C."/>
            <person name="Lipzen A."/>
            <person name="Yoshinaga Y."/>
            <person name="Schmutz J."/>
            <person name="Saski C."/>
            <person name="Vermerris W."/>
            <person name="Kresovich S."/>
        </authorList>
    </citation>
    <scope>NUCLEOTIDE SEQUENCE</scope>
</reference>
<dbReference type="AlphaFoldDB" id="A0A921QWD9"/>
<accession>A0A921QWD9</accession>
<reference evidence="2" key="2">
    <citation type="submission" date="2020-10" db="EMBL/GenBank/DDBJ databases">
        <authorList>
            <person name="Cooper E.A."/>
            <person name="Brenton Z.W."/>
            <person name="Flinn B.S."/>
            <person name="Jenkins J."/>
            <person name="Shu S."/>
            <person name="Flowers D."/>
            <person name="Luo F."/>
            <person name="Wang Y."/>
            <person name="Xia P."/>
            <person name="Barry K."/>
            <person name="Daum C."/>
            <person name="Lipzen A."/>
            <person name="Yoshinaga Y."/>
            <person name="Schmutz J."/>
            <person name="Saski C."/>
            <person name="Vermerris W."/>
            <person name="Kresovich S."/>
        </authorList>
    </citation>
    <scope>NUCLEOTIDE SEQUENCE</scope>
</reference>
<protein>
    <submittedName>
        <fullName evidence="2">Uncharacterized protein</fullName>
    </submittedName>
</protein>
<dbReference type="Proteomes" id="UP000807115">
    <property type="component" value="Chromosome 6"/>
</dbReference>
<comment type="caution">
    <text evidence="2">The sequence shown here is derived from an EMBL/GenBank/DDBJ whole genome shotgun (WGS) entry which is preliminary data.</text>
</comment>
<organism evidence="2 3">
    <name type="scientific">Sorghum bicolor</name>
    <name type="common">Sorghum</name>
    <name type="synonym">Sorghum vulgare</name>
    <dbReference type="NCBI Taxonomy" id="4558"/>
    <lineage>
        <taxon>Eukaryota</taxon>
        <taxon>Viridiplantae</taxon>
        <taxon>Streptophyta</taxon>
        <taxon>Embryophyta</taxon>
        <taxon>Tracheophyta</taxon>
        <taxon>Spermatophyta</taxon>
        <taxon>Magnoliopsida</taxon>
        <taxon>Liliopsida</taxon>
        <taxon>Poales</taxon>
        <taxon>Poaceae</taxon>
        <taxon>PACMAD clade</taxon>
        <taxon>Panicoideae</taxon>
        <taxon>Andropogonodae</taxon>
        <taxon>Andropogoneae</taxon>
        <taxon>Sorghinae</taxon>
        <taxon>Sorghum</taxon>
    </lineage>
</organism>
<evidence type="ECO:0000313" key="3">
    <source>
        <dbReference type="Proteomes" id="UP000807115"/>
    </source>
</evidence>
<evidence type="ECO:0000256" key="1">
    <source>
        <dbReference type="SAM" id="MobiDB-lite"/>
    </source>
</evidence>
<feature type="region of interest" description="Disordered" evidence="1">
    <location>
        <begin position="74"/>
        <end position="116"/>
    </location>
</feature>
<sequence>MQIDLAFTKMHKTPKKIPPIVMHLDFAFYIAMHLEGETWHICQRSPAMQIETTGFSVPPRGLFSSLRAVSLHAATTSRDRRSIASPPSPASRARLDEAAHNRTTQRAIGRIYDATA</sequence>
<gene>
    <name evidence="2" type="ORF">BDA96_06G283800</name>
</gene>
<dbReference type="EMBL" id="CM027685">
    <property type="protein sequence ID" value="KAG0528030.1"/>
    <property type="molecule type" value="Genomic_DNA"/>
</dbReference>
<evidence type="ECO:0000313" key="2">
    <source>
        <dbReference type="EMBL" id="KAG0528030.1"/>
    </source>
</evidence>
<name>A0A921QWD9_SORBI</name>